<reference evidence="2 3" key="1">
    <citation type="submission" date="2016-10" db="EMBL/GenBank/DDBJ databases">
        <authorList>
            <person name="de Groot N.N."/>
        </authorList>
    </citation>
    <scope>NUCLEOTIDE SEQUENCE [LARGE SCALE GENOMIC DNA]</scope>
    <source>
        <strain evidence="2 3">DSM 26424</strain>
    </source>
</reference>
<dbReference type="OrthoDB" id="7265885at2"/>
<dbReference type="STRING" id="555512.SAMN04487993_1010136"/>
<keyword evidence="1" id="KW-0732">Signal</keyword>
<keyword evidence="3" id="KW-1185">Reference proteome</keyword>
<protein>
    <submittedName>
        <fullName evidence="2">Uncharacterized protein</fullName>
    </submittedName>
</protein>
<dbReference type="RefSeq" id="WP_089847688.1">
    <property type="nucleotide sequence ID" value="NZ_FNEJ01000010.1"/>
</dbReference>
<evidence type="ECO:0000313" key="2">
    <source>
        <dbReference type="EMBL" id="SDI81123.1"/>
    </source>
</evidence>
<organism evidence="2 3">
    <name type="scientific">Salipiger marinus</name>
    <dbReference type="NCBI Taxonomy" id="555512"/>
    <lineage>
        <taxon>Bacteria</taxon>
        <taxon>Pseudomonadati</taxon>
        <taxon>Pseudomonadota</taxon>
        <taxon>Alphaproteobacteria</taxon>
        <taxon>Rhodobacterales</taxon>
        <taxon>Roseobacteraceae</taxon>
        <taxon>Salipiger</taxon>
    </lineage>
</organism>
<dbReference type="EMBL" id="FNEJ01000010">
    <property type="protein sequence ID" value="SDI81123.1"/>
    <property type="molecule type" value="Genomic_DNA"/>
</dbReference>
<accession>A0A1G8NLQ4</accession>
<dbReference type="Proteomes" id="UP000199093">
    <property type="component" value="Unassembled WGS sequence"/>
</dbReference>
<evidence type="ECO:0000256" key="1">
    <source>
        <dbReference type="SAM" id="SignalP"/>
    </source>
</evidence>
<feature type="signal peptide" evidence="1">
    <location>
        <begin position="1"/>
        <end position="20"/>
    </location>
</feature>
<proteinExistence type="predicted"/>
<gene>
    <name evidence="2" type="ORF">SAMN04487993_1010136</name>
</gene>
<name>A0A1G8NLQ4_9RHOB</name>
<dbReference type="AlphaFoldDB" id="A0A1G8NLQ4"/>
<sequence length="185" mass="19707">MFRQTLFALTLALPACPAAADEISDTLGSALEAYEAGDIQYALEELDFARAKLLELKTDALGAFLPEPPEGWTRTVNTEANAAMAMMGGGVAAEADYQTGTGDSYRLQILADNPMVAGMAAMVSNAGAMGLKTERVNRQRFAIQDQQVMGLIANRIFVQVDGPDTATALTLLEAMDFDSMADFGQ</sequence>
<evidence type="ECO:0000313" key="3">
    <source>
        <dbReference type="Proteomes" id="UP000199093"/>
    </source>
</evidence>
<feature type="chain" id="PRO_5011712878" evidence="1">
    <location>
        <begin position="21"/>
        <end position="185"/>
    </location>
</feature>